<keyword evidence="1" id="KW-0812">Transmembrane</keyword>
<dbReference type="PANTHER" id="PTHR30093:SF47">
    <property type="entry name" value="TYPE IV PILUS NON-CORE MINOR PILIN PILE"/>
    <property type="match status" value="1"/>
</dbReference>
<dbReference type="EMBL" id="JAEPWM010000002">
    <property type="protein sequence ID" value="MBK6006093.1"/>
    <property type="molecule type" value="Genomic_DNA"/>
</dbReference>
<reference evidence="2" key="2">
    <citation type="submission" date="2021-01" db="EMBL/GenBank/DDBJ databases">
        <authorList>
            <person name="Kang M."/>
        </authorList>
    </citation>
    <scope>NUCLEOTIDE SEQUENCE</scope>
    <source>
        <strain evidence="2">KACC 17527</strain>
    </source>
</reference>
<name>A0A934WM42_9BURK</name>
<evidence type="ECO:0000313" key="3">
    <source>
        <dbReference type="Proteomes" id="UP000630528"/>
    </source>
</evidence>
<reference evidence="2" key="1">
    <citation type="journal article" date="2012" name="J. Microbiol. Biotechnol.">
        <title>Ramlibacter ginsenosidimutans sp. nov., with ginsenoside-converting activity.</title>
        <authorList>
            <person name="Wang L."/>
            <person name="An D.S."/>
            <person name="Kim S.G."/>
            <person name="Jin F.X."/>
            <person name="Kim S.C."/>
            <person name="Lee S.T."/>
            <person name="Im W.T."/>
        </authorList>
    </citation>
    <scope>NUCLEOTIDE SEQUENCE</scope>
    <source>
        <strain evidence="2">KACC 17527</strain>
    </source>
</reference>
<protein>
    <submittedName>
        <fullName evidence="2">Type IV pilin protein</fullName>
    </submittedName>
</protein>
<dbReference type="PANTHER" id="PTHR30093">
    <property type="entry name" value="GENERAL SECRETION PATHWAY PROTEIN G"/>
    <property type="match status" value="1"/>
</dbReference>
<dbReference type="Pfam" id="PF07963">
    <property type="entry name" value="N_methyl"/>
    <property type="match status" value="1"/>
</dbReference>
<dbReference type="PROSITE" id="PS00409">
    <property type="entry name" value="PROKAR_NTER_METHYL"/>
    <property type="match status" value="1"/>
</dbReference>
<keyword evidence="1" id="KW-0472">Membrane</keyword>
<dbReference type="InterPro" id="IPR031982">
    <property type="entry name" value="PilE-like"/>
</dbReference>
<dbReference type="Proteomes" id="UP000630528">
    <property type="component" value="Unassembled WGS sequence"/>
</dbReference>
<dbReference type="RefSeq" id="WP_201168280.1">
    <property type="nucleotide sequence ID" value="NZ_JAEPWM010000002.1"/>
</dbReference>
<organism evidence="2 3">
    <name type="scientific">Ramlibacter ginsenosidimutans</name>
    <dbReference type="NCBI Taxonomy" id="502333"/>
    <lineage>
        <taxon>Bacteria</taxon>
        <taxon>Pseudomonadati</taxon>
        <taxon>Pseudomonadota</taxon>
        <taxon>Betaproteobacteria</taxon>
        <taxon>Burkholderiales</taxon>
        <taxon>Comamonadaceae</taxon>
        <taxon>Ramlibacter</taxon>
    </lineage>
</organism>
<comment type="caution">
    <text evidence="2">The sequence shown here is derived from an EMBL/GenBank/DDBJ whole genome shotgun (WGS) entry which is preliminary data.</text>
</comment>
<sequence length="138" mass="14982">MNRVRGFSLIELMVVVAVIGLLASIALPSYTRYVLRSHRSSAITGVLDVASRQARYYTTNNTYTTSMTALGYPVDPMPLTDSSNRYYDLSVASASATAFTVRAVPVNAQTKDTCGTYTYTDLGVKSITSGTLGDCWKQ</sequence>
<gene>
    <name evidence="2" type="ORF">JJB11_08285</name>
</gene>
<keyword evidence="3" id="KW-1185">Reference proteome</keyword>
<dbReference type="Gene3D" id="3.30.700.10">
    <property type="entry name" value="Glycoprotein, Type 4 Pilin"/>
    <property type="match status" value="1"/>
</dbReference>
<dbReference type="AlphaFoldDB" id="A0A934WM42"/>
<dbReference type="SUPFAM" id="SSF54523">
    <property type="entry name" value="Pili subunits"/>
    <property type="match status" value="1"/>
</dbReference>
<dbReference type="InterPro" id="IPR012902">
    <property type="entry name" value="N_methyl_site"/>
</dbReference>
<keyword evidence="1" id="KW-1133">Transmembrane helix</keyword>
<dbReference type="InterPro" id="IPR045584">
    <property type="entry name" value="Pilin-like"/>
</dbReference>
<proteinExistence type="predicted"/>
<dbReference type="GO" id="GO:0043683">
    <property type="term" value="P:type IV pilus assembly"/>
    <property type="evidence" value="ECO:0007669"/>
    <property type="project" value="InterPro"/>
</dbReference>
<feature type="transmembrane region" description="Helical" evidence="1">
    <location>
        <begin position="6"/>
        <end position="30"/>
    </location>
</feature>
<dbReference type="Pfam" id="PF16732">
    <property type="entry name" value="ComP_DUS"/>
    <property type="match status" value="1"/>
</dbReference>
<evidence type="ECO:0000313" key="2">
    <source>
        <dbReference type="EMBL" id="MBK6006093.1"/>
    </source>
</evidence>
<dbReference type="NCBIfam" id="TIGR02532">
    <property type="entry name" value="IV_pilin_GFxxxE"/>
    <property type="match status" value="1"/>
</dbReference>
<evidence type="ECO:0000256" key="1">
    <source>
        <dbReference type="SAM" id="Phobius"/>
    </source>
</evidence>
<accession>A0A934WM42</accession>